<dbReference type="OrthoDB" id="9811121at2"/>
<accession>W6RVE4</accession>
<dbReference type="GO" id="GO:0050152">
    <property type="term" value="F:omega-amidase activity"/>
    <property type="evidence" value="ECO:0007669"/>
    <property type="project" value="TreeGrafter"/>
</dbReference>
<name>W6RVE4_9CLOT</name>
<dbReference type="PANTHER" id="PTHR47799:SF1">
    <property type="entry name" value="OMEGA-AMIDASE YAFV"/>
    <property type="match status" value="1"/>
</dbReference>
<dbReference type="Proteomes" id="UP000019426">
    <property type="component" value="Chromosome M2/40_rep1"/>
</dbReference>
<keyword evidence="3" id="KW-1185">Reference proteome</keyword>
<keyword evidence="2" id="KW-0808">Transferase</keyword>
<dbReference type="AlphaFoldDB" id="W6RVE4"/>
<dbReference type="EMBL" id="HG917868">
    <property type="protein sequence ID" value="CDM67574.1"/>
    <property type="molecule type" value="Genomic_DNA"/>
</dbReference>
<gene>
    <name evidence="2" type="ORF">CM240_0407</name>
</gene>
<keyword evidence="2" id="KW-0012">Acyltransferase</keyword>
<dbReference type="eggNOG" id="COG0388">
    <property type="taxonomic scope" value="Bacteria"/>
</dbReference>
<keyword evidence="2" id="KW-0449">Lipoprotein</keyword>
<feature type="domain" description="CN hydrolase" evidence="1">
    <location>
        <begin position="1"/>
        <end position="233"/>
    </location>
</feature>
<dbReference type="PROSITE" id="PS50263">
    <property type="entry name" value="CN_HYDROLASE"/>
    <property type="match status" value="1"/>
</dbReference>
<reference evidence="2 3" key="1">
    <citation type="submission" date="2013-11" db="EMBL/GenBank/DDBJ databases">
        <title>Complete genome sequence of Clostridum sp. M2/40.</title>
        <authorList>
            <person name="Wibberg D."/>
            <person name="Puehler A."/>
            <person name="Schlueter A."/>
        </authorList>
    </citation>
    <scope>NUCLEOTIDE SEQUENCE [LARGE SCALE GENOMIC DNA]</scope>
    <source>
        <strain evidence="3">M2/40</strain>
    </source>
</reference>
<dbReference type="HOGENOM" id="CLU_030130_3_7_9"/>
<organism evidence="2 3">
    <name type="scientific">Clostridium bornimense</name>
    <dbReference type="NCBI Taxonomy" id="1216932"/>
    <lineage>
        <taxon>Bacteria</taxon>
        <taxon>Bacillati</taxon>
        <taxon>Bacillota</taxon>
        <taxon>Clostridia</taxon>
        <taxon>Eubacteriales</taxon>
        <taxon>Clostridiaceae</taxon>
        <taxon>Clostridium</taxon>
    </lineage>
</organism>
<protein>
    <submittedName>
        <fullName evidence="2">Nitrilase/cyanide hydratase and apolipoprotein N-acyltransferase</fullName>
    </submittedName>
</protein>
<proteinExistence type="predicted"/>
<dbReference type="SUPFAM" id="SSF56317">
    <property type="entry name" value="Carbon-nitrogen hydrolase"/>
    <property type="match status" value="1"/>
</dbReference>
<dbReference type="PATRIC" id="fig|1216932.3.peg.390"/>
<sequence length="257" mass="29172">MRIALAQIDIVWENFKENIEKIKKFAYEGKKKDVTLILFPEMSLSGFTNNLDALAKNEDEIVKEVIDIAIKNNINIGLGFAIKVGNKGKNKFVIVSRKGKVLSNYTKIHPFTFSGEDKVYDKGNTIDICDIEDVKFASFICYDLRFPEIFQVASKKAQVITVAANWPKEREDHWITLLRARAIENQCYVLGINRVGIGNGLEYSGASIFVSPNGKVLNEVNSKEEIVIRDIDIALVDDIRNSFDIKKDRREDLYSSL</sequence>
<dbReference type="Pfam" id="PF00795">
    <property type="entry name" value="CN_hydrolase"/>
    <property type="match status" value="1"/>
</dbReference>
<dbReference type="KEGG" id="clt:CM240_0407"/>
<dbReference type="Gene3D" id="3.60.110.10">
    <property type="entry name" value="Carbon-nitrogen hydrolase"/>
    <property type="match status" value="1"/>
</dbReference>
<dbReference type="PANTHER" id="PTHR47799">
    <property type="entry name" value="OMEGA-AMIDASE YAFV"/>
    <property type="match status" value="1"/>
</dbReference>
<dbReference type="STRING" id="1216932.CM240_0407"/>
<dbReference type="GO" id="GO:0106008">
    <property type="term" value="F:2-oxoglutaramate amidase activity"/>
    <property type="evidence" value="ECO:0007669"/>
    <property type="project" value="TreeGrafter"/>
</dbReference>
<dbReference type="InterPro" id="IPR036526">
    <property type="entry name" value="C-N_Hydrolase_sf"/>
</dbReference>
<evidence type="ECO:0000259" key="1">
    <source>
        <dbReference type="PROSITE" id="PS50263"/>
    </source>
</evidence>
<dbReference type="InterPro" id="IPR052737">
    <property type="entry name" value="Omega-amidase_YafV"/>
</dbReference>
<evidence type="ECO:0000313" key="3">
    <source>
        <dbReference type="Proteomes" id="UP000019426"/>
    </source>
</evidence>
<dbReference type="RefSeq" id="WP_044036024.1">
    <property type="nucleotide sequence ID" value="NZ_HG917868.1"/>
</dbReference>
<dbReference type="CDD" id="cd07583">
    <property type="entry name" value="nitrilase_5"/>
    <property type="match status" value="1"/>
</dbReference>
<dbReference type="GO" id="GO:0016746">
    <property type="term" value="F:acyltransferase activity"/>
    <property type="evidence" value="ECO:0007669"/>
    <property type="project" value="UniProtKB-KW"/>
</dbReference>
<dbReference type="InterPro" id="IPR003010">
    <property type="entry name" value="C-N_Hydrolase"/>
</dbReference>
<evidence type="ECO:0000313" key="2">
    <source>
        <dbReference type="EMBL" id="CDM67574.1"/>
    </source>
</evidence>